<feature type="transmembrane region" description="Helical" evidence="1">
    <location>
        <begin position="35"/>
        <end position="56"/>
    </location>
</feature>
<dbReference type="EMBL" id="JBHXIJ010000278">
    <property type="protein sequence ID" value="MFD5102704.1"/>
    <property type="molecule type" value="Genomic_DNA"/>
</dbReference>
<dbReference type="Proteomes" id="UP001598448">
    <property type="component" value="Unassembled WGS sequence"/>
</dbReference>
<keyword evidence="3" id="KW-1185">Reference proteome</keyword>
<evidence type="ECO:0008006" key="4">
    <source>
        <dbReference type="Google" id="ProtNLM"/>
    </source>
</evidence>
<protein>
    <recommendedName>
        <fullName evidence="4">DUF4179 domain-containing protein</fullName>
    </recommendedName>
</protein>
<sequence length="246" mass="26602">MISEPEMVGDFAAWPEPEIATGETRPPRRSGPRPWWWALGGAAAASVVWAGVLYAYGPAAGAVDLGGYRVAEDLCAKVELRALSTELGKRSEAPGEMLDEHSALDKITCEFQFIPRGKPAEEGVSVQYGVELVLETHKKTDPEPEFEALVNQPSRLDGLPARPEEVPALGEKAFLTGTGEDEDPRLRVLDGGAVFSLTVSAEISYDADYYENASGDVAEPDTDLSAMPPFMVEDMRELMAVFKGKV</sequence>
<reference evidence="2 3" key="1">
    <citation type="submission" date="2024-09" db="EMBL/GenBank/DDBJ databases">
        <title>The Natural Products Discovery Center: Release of the First 8490 Sequenced Strains for Exploring Actinobacteria Biosynthetic Diversity.</title>
        <authorList>
            <person name="Kalkreuter E."/>
            <person name="Kautsar S.A."/>
            <person name="Yang D."/>
            <person name="Bader C.D."/>
            <person name="Teijaro C.N."/>
            <person name="Fluegel L."/>
            <person name="Davis C.M."/>
            <person name="Simpson J.R."/>
            <person name="Lauterbach L."/>
            <person name="Steele A.D."/>
            <person name="Gui C."/>
            <person name="Meng S."/>
            <person name="Li G."/>
            <person name="Viehrig K."/>
            <person name="Ye F."/>
            <person name="Su P."/>
            <person name="Kiefer A.F."/>
            <person name="Nichols A."/>
            <person name="Cepeda A.J."/>
            <person name="Yan W."/>
            <person name="Fan B."/>
            <person name="Jiang Y."/>
            <person name="Adhikari A."/>
            <person name="Zheng C.-J."/>
            <person name="Schuster L."/>
            <person name="Cowan T.M."/>
            <person name="Smanski M.J."/>
            <person name="Chevrette M.G."/>
            <person name="De Carvalho L.P.S."/>
            <person name="Shen B."/>
        </authorList>
    </citation>
    <scope>NUCLEOTIDE SEQUENCE [LARGE SCALE GENOMIC DNA]</scope>
    <source>
        <strain evidence="2 3">NPDC058348</strain>
    </source>
</reference>
<name>A0ABW6FUH1_9ACTN</name>
<evidence type="ECO:0000256" key="1">
    <source>
        <dbReference type="SAM" id="Phobius"/>
    </source>
</evidence>
<proteinExistence type="predicted"/>
<organism evidence="2 3">
    <name type="scientific">Streptomyces albidochromogenes</name>
    <dbReference type="NCBI Taxonomy" id="329524"/>
    <lineage>
        <taxon>Bacteria</taxon>
        <taxon>Bacillati</taxon>
        <taxon>Actinomycetota</taxon>
        <taxon>Actinomycetes</taxon>
        <taxon>Kitasatosporales</taxon>
        <taxon>Streptomycetaceae</taxon>
        <taxon>Streptomyces</taxon>
    </lineage>
</organism>
<evidence type="ECO:0000313" key="2">
    <source>
        <dbReference type="EMBL" id="MFD5102704.1"/>
    </source>
</evidence>
<comment type="caution">
    <text evidence="2">The sequence shown here is derived from an EMBL/GenBank/DDBJ whole genome shotgun (WGS) entry which is preliminary data.</text>
</comment>
<gene>
    <name evidence="2" type="ORF">ACFWJN_27555</name>
</gene>
<keyword evidence="1" id="KW-0472">Membrane</keyword>
<evidence type="ECO:0000313" key="3">
    <source>
        <dbReference type="Proteomes" id="UP001598448"/>
    </source>
</evidence>
<keyword evidence="1" id="KW-1133">Transmembrane helix</keyword>
<accession>A0ABW6FUH1</accession>
<dbReference type="RefSeq" id="WP_386719988.1">
    <property type="nucleotide sequence ID" value="NZ_JBHXIJ010000278.1"/>
</dbReference>
<keyword evidence="1" id="KW-0812">Transmembrane</keyword>